<reference evidence="4" key="1">
    <citation type="submission" date="2017-02" db="UniProtKB">
        <authorList>
            <consortium name="WormBaseParasite"/>
        </authorList>
    </citation>
    <scope>IDENTIFICATION</scope>
</reference>
<evidence type="ECO:0000313" key="4">
    <source>
        <dbReference type="WBParaSite" id="EEL_0000047701-mRNA-1"/>
    </source>
</evidence>
<organism evidence="3 4">
    <name type="scientific">Elaeophora elaphi</name>
    <dbReference type="NCBI Taxonomy" id="1147741"/>
    <lineage>
        <taxon>Eukaryota</taxon>
        <taxon>Metazoa</taxon>
        <taxon>Ecdysozoa</taxon>
        <taxon>Nematoda</taxon>
        <taxon>Chromadorea</taxon>
        <taxon>Rhabditida</taxon>
        <taxon>Spirurina</taxon>
        <taxon>Spiruromorpha</taxon>
        <taxon>Filarioidea</taxon>
        <taxon>Onchocercidae</taxon>
        <taxon>Elaeophora</taxon>
    </lineage>
</organism>
<evidence type="ECO:0000259" key="2">
    <source>
        <dbReference type="SMART" id="SM01175"/>
    </source>
</evidence>
<name>A0A0R3RGE5_9BILA</name>
<keyword evidence="3" id="KW-1185">Reference proteome</keyword>
<dbReference type="Pfam" id="PF21054">
    <property type="entry name" value="RUBC_PIKBD"/>
    <property type="match status" value="1"/>
</dbReference>
<dbReference type="GO" id="GO:0006914">
    <property type="term" value="P:autophagy"/>
    <property type="evidence" value="ECO:0007669"/>
    <property type="project" value="UniProtKB-KW"/>
</dbReference>
<dbReference type="InterPro" id="IPR025258">
    <property type="entry name" value="RH_dom"/>
</dbReference>
<dbReference type="AlphaFoldDB" id="A0A0R3RGE5"/>
<dbReference type="InterPro" id="IPR052428">
    <property type="entry name" value="Autophagy_HostDef_Reg"/>
</dbReference>
<protein>
    <submittedName>
        <fullName evidence="4">DUF4206 domain-containing protein</fullName>
    </submittedName>
</protein>
<dbReference type="InterPro" id="IPR048569">
    <property type="entry name" value="RUBC_PIKBD"/>
</dbReference>
<dbReference type="PANTHER" id="PTHR45971:SF1">
    <property type="entry name" value="RUBICON, ISOFORM A"/>
    <property type="match status" value="1"/>
</dbReference>
<dbReference type="PANTHER" id="PTHR45971">
    <property type="entry name" value="PHOX (PX) DOMAIN-CONTAINING PROTEIN"/>
    <property type="match status" value="1"/>
</dbReference>
<dbReference type="WBParaSite" id="EEL_0000047701-mRNA-1">
    <property type="protein sequence ID" value="EEL_0000047701-mRNA-1"/>
    <property type="gene ID" value="EEL_0000047701"/>
</dbReference>
<proteinExistence type="predicted"/>
<dbReference type="GO" id="GO:1901981">
    <property type="term" value="F:phosphatidylinositol phosphate binding"/>
    <property type="evidence" value="ECO:0007669"/>
    <property type="project" value="TreeGrafter"/>
</dbReference>
<dbReference type="Pfam" id="PF13901">
    <property type="entry name" value="RH_dom"/>
    <property type="match status" value="1"/>
</dbReference>
<feature type="domain" description="Rubicon Homology" evidence="2">
    <location>
        <begin position="329"/>
        <end position="543"/>
    </location>
</feature>
<dbReference type="STRING" id="1147741.A0A0R3RGE5"/>
<dbReference type="Proteomes" id="UP000050640">
    <property type="component" value="Unplaced"/>
</dbReference>
<evidence type="ECO:0000256" key="1">
    <source>
        <dbReference type="ARBA" id="ARBA00023006"/>
    </source>
</evidence>
<evidence type="ECO:0000313" key="3">
    <source>
        <dbReference type="Proteomes" id="UP000050640"/>
    </source>
</evidence>
<accession>A0A0R3RGE5</accession>
<keyword evidence="1" id="KW-0072">Autophagy</keyword>
<sequence>MGIIQRHNTMDVICRDYVGCAMSDTISRGISSFRREGNSGTNHRRHHSEPIYYSGALSQVFPDSDETLKSRLHDNAVDDNRIGGSWDDAKRFFIESRKEDLEISRDMERENMHLYLSEMLIAAMEQMQWRAMVESQQNSIAQAKNTSSCPALAISSSESVCDDSSEQIEENTADPSVFCASAEDLQFNENKEMLFCRMLCDKSSRNSESDDDSVRENSAEAVASLLFKQFSTAYKPRSAADIQWLVSYAQAPQRLLPMPNDIAVFFDEVGNDGRPIFFRGSENWAPPRKQWIFRLHPELQSMRKLLEQQQYRCGGCGIKVSKVYSRRMRYCDYYGRVFCQRCHQGARSRIPARIIYQWNFKEYPVSDIAYRFLLDNHRQPVINASAIDSRFYNRIRRLKKIKESRIKLVHIWSYVRLCSTAKETITKYGNLYATFSTVPNYMLSDADVYSVEDLENVRKGELFRMIAPLVQYGQYHVEGCEHCRAKAFVCELCDEKDDLLFPFQIESVNRCEECGSLSHKKCATKRRKDGKACPKCLRIQQNLIFFTKHNISHATILLHQILSERHRCYSEWSLTPTEQCDSTTPSSLDN</sequence>
<dbReference type="SMART" id="SM01175">
    <property type="entry name" value="DUF4206"/>
    <property type="match status" value="1"/>
</dbReference>